<evidence type="ECO:0000313" key="2">
    <source>
        <dbReference type="EMBL" id="CAJ2504246.1"/>
    </source>
</evidence>
<protein>
    <submittedName>
        <fullName evidence="2">Uu.00g116400.m01.CDS01</fullName>
    </submittedName>
</protein>
<dbReference type="AlphaFoldDB" id="A0AAI8YGU9"/>
<name>A0AAI8YGU9_9PEZI</name>
<evidence type="ECO:0000256" key="1">
    <source>
        <dbReference type="SAM" id="MobiDB-lite"/>
    </source>
</evidence>
<accession>A0AAI8YGU9</accession>
<organism evidence="2 3">
    <name type="scientific">Anthostomella pinea</name>
    <dbReference type="NCBI Taxonomy" id="933095"/>
    <lineage>
        <taxon>Eukaryota</taxon>
        <taxon>Fungi</taxon>
        <taxon>Dikarya</taxon>
        <taxon>Ascomycota</taxon>
        <taxon>Pezizomycotina</taxon>
        <taxon>Sordariomycetes</taxon>
        <taxon>Xylariomycetidae</taxon>
        <taxon>Xylariales</taxon>
        <taxon>Xylariaceae</taxon>
        <taxon>Anthostomella</taxon>
    </lineage>
</organism>
<keyword evidence="3" id="KW-1185">Reference proteome</keyword>
<comment type="caution">
    <text evidence="2">The sequence shown here is derived from an EMBL/GenBank/DDBJ whole genome shotgun (WGS) entry which is preliminary data.</text>
</comment>
<reference evidence="2" key="1">
    <citation type="submission" date="2023-10" db="EMBL/GenBank/DDBJ databases">
        <authorList>
            <person name="Hackl T."/>
        </authorList>
    </citation>
    <scope>NUCLEOTIDE SEQUENCE</scope>
</reference>
<feature type="region of interest" description="Disordered" evidence="1">
    <location>
        <begin position="1"/>
        <end position="31"/>
    </location>
</feature>
<proteinExistence type="predicted"/>
<sequence length="70" mass="7382">MAFTPQRTHPESKPSAKGGTEPKSLTEVQGTESCGIDCTAEDSLTIVENLEVARDSMGDTIAKIAKVVGF</sequence>
<gene>
    <name evidence="2" type="ORF">KHLLAP_LOCUS4714</name>
</gene>
<evidence type="ECO:0000313" key="3">
    <source>
        <dbReference type="Proteomes" id="UP001295740"/>
    </source>
</evidence>
<dbReference type="EMBL" id="CAUWAG010000006">
    <property type="protein sequence ID" value="CAJ2504246.1"/>
    <property type="molecule type" value="Genomic_DNA"/>
</dbReference>
<dbReference type="Proteomes" id="UP001295740">
    <property type="component" value="Unassembled WGS sequence"/>
</dbReference>